<dbReference type="PANTHER" id="PTHR28153">
    <property type="entry name" value="PROTEIN, PUTATIVE-RELATED"/>
    <property type="match status" value="1"/>
</dbReference>
<comment type="caution">
    <text evidence="2">The sequence shown here is derived from an EMBL/GenBank/DDBJ whole genome shotgun (WGS) entry which is preliminary data.</text>
</comment>
<dbReference type="PANTHER" id="PTHR28153:SF1">
    <property type="entry name" value="DUF4484 DOMAIN-CONTAINING PROTEIN"/>
    <property type="match status" value="1"/>
</dbReference>
<evidence type="ECO:0008006" key="4">
    <source>
        <dbReference type="Google" id="ProtNLM"/>
    </source>
</evidence>
<dbReference type="AlphaFoldDB" id="A0A5M3MFB4"/>
<evidence type="ECO:0000313" key="2">
    <source>
        <dbReference type="EMBL" id="EIW77717.1"/>
    </source>
</evidence>
<evidence type="ECO:0000313" key="3">
    <source>
        <dbReference type="Proteomes" id="UP000053558"/>
    </source>
</evidence>
<dbReference type="RefSeq" id="XP_007772088.1">
    <property type="nucleotide sequence ID" value="XM_007773898.1"/>
</dbReference>
<dbReference type="GeneID" id="19198746"/>
<accession>A0A5M3MFB4</accession>
<dbReference type="Pfam" id="PF09804">
    <property type="entry name" value="DENND11"/>
    <property type="match status" value="1"/>
</dbReference>
<feature type="region of interest" description="Disordered" evidence="1">
    <location>
        <begin position="459"/>
        <end position="517"/>
    </location>
</feature>
<dbReference type="InterPro" id="IPR018626">
    <property type="entry name" value="LCHN/Anr2"/>
</dbReference>
<dbReference type="Proteomes" id="UP000053558">
    <property type="component" value="Unassembled WGS sequence"/>
</dbReference>
<reference evidence="3" key="1">
    <citation type="journal article" date="2012" name="Science">
        <title>The Paleozoic origin of enzymatic lignin decomposition reconstructed from 31 fungal genomes.</title>
        <authorList>
            <person name="Floudas D."/>
            <person name="Binder M."/>
            <person name="Riley R."/>
            <person name="Barry K."/>
            <person name="Blanchette R.A."/>
            <person name="Henrissat B."/>
            <person name="Martinez A.T."/>
            <person name="Otillar R."/>
            <person name="Spatafora J.W."/>
            <person name="Yadav J.S."/>
            <person name="Aerts A."/>
            <person name="Benoit I."/>
            <person name="Boyd A."/>
            <person name="Carlson A."/>
            <person name="Copeland A."/>
            <person name="Coutinho P.M."/>
            <person name="de Vries R.P."/>
            <person name="Ferreira P."/>
            <person name="Findley K."/>
            <person name="Foster B."/>
            <person name="Gaskell J."/>
            <person name="Glotzer D."/>
            <person name="Gorecki P."/>
            <person name="Heitman J."/>
            <person name="Hesse C."/>
            <person name="Hori C."/>
            <person name="Igarashi K."/>
            <person name="Jurgens J.A."/>
            <person name="Kallen N."/>
            <person name="Kersten P."/>
            <person name="Kohler A."/>
            <person name="Kuees U."/>
            <person name="Kumar T.K.A."/>
            <person name="Kuo A."/>
            <person name="LaButti K."/>
            <person name="Larrondo L.F."/>
            <person name="Lindquist E."/>
            <person name="Ling A."/>
            <person name="Lombard V."/>
            <person name="Lucas S."/>
            <person name="Lundell T."/>
            <person name="Martin R."/>
            <person name="McLaughlin D.J."/>
            <person name="Morgenstern I."/>
            <person name="Morin E."/>
            <person name="Murat C."/>
            <person name="Nagy L.G."/>
            <person name="Nolan M."/>
            <person name="Ohm R.A."/>
            <person name="Patyshakuliyeva A."/>
            <person name="Rokas A."/>
            <person name="Ruiz-Duenas F.J."/>
            <person name="Sabat G."/>
            <person name="Salamov A."/>
            <person name="Samejima M."/>
            <person name="Schmutz J."/>
            <person name="Slot J.C."/>
            <person name="St John F."/>
            <person name="Stenlid J."/>
            <person name="Sun H."/>
            <person name="Sun S."/>
            <person name="Syed K."/>
            <person name="Tsang A."/>
            <person name="Wiebenga A."/>
            <person name="Young D."/>
            <person name="Pisabarro A."/>
            <person name="Eastwood D.C."/>
            <person name="Martin F."/>
            <person name="Cullen D."/>
            <person name="Grigoriev I.V."/>
            <person name="Hibbett D.S."/>
        </authorList>
    </citation>
    <scope>NUCLEOTIDE SEQUENCE [LARGE SCALE GENOMIC DNA]</scope>
    <source>
        <strain evidence="3">RWD-64-598 SS2</strain>
    </source>
</reference>
<dbReference type="OrthoDB" id="2152680at2759"/>
<organism evidence="2 3">
    <name type="scientific">Coniophora puteana (strain RWD-64-598)</name>
    <name type="common">Brown rot fungus</name>
    <dbReference type="NCBI Taxonomy" id="741705"/>
    <lineage>
        <taxon>Eukaryota</taxon>
        <taxon>Fungi</taxon>
        <taxon>Dikarya</taxon>
        <taxon>Basidiomycota</taxon>
        <taxon>Agaricomycotina</taxon>
        <taxon>Agaricomycetes</taxon>
        <taxon>Agaricomycetidae</taxon>
        <taxon>Boletales</taxon>
        <taxon>Coniophorineae</taxon>
        <taxon>Coniophoraceae</taxon>
        <taxon>Coniophora</taxon>
    </lineage>
</organism>
<keyword evidence="3" id="KW-1185">Reference proteome</keyword>
<evidence type="ECO:0000256" key="1">
    <source>
        <dbReference type="SAM" id="MobiDB-lite"/>
    </source>
</evidence>
<feature type="compositionally biased region" description="Low complexity" evidence="1">
    <location>
        <begin position="483"/>
        <end position="504"/>
    </location>
</feature>
<name>A0A5M3MFB4_CONPW</name>
<dbReference type="KEGG" id="cput:CONPUDRAFT_108960"/>
<dbReference type="GO" id="GO:0005811">
    <property type="term" value="C:lipid droplet"/>
    <property type="evidence" value="ECO:0007669"/>
    <property type="project" value="TreeGrafter"/>
</dbReference>
<protein>
    <recommendedName>
        <fullName evidence="4">DUF4484 domain-containing protein</fullName>
    </recommendedName>
</protein>
<proteinExistence type="predicted"/>
<gene>
    <name evidence="2" type="ORF">CONPUDRAFT_108960</name>
</gene>
<dbReference type="InterPro" id="IPR053056">
    <property type="entry name" value="Lipid_Metab_Assoc_Protein"/>
</dbReference>
<sequence length="662" mass="71942">MAAPEGKAIPRDVVAIFHTSFHPTKGNVLDWSLKTKDHLVLDGIEFSTLPSGLHLVEQDVVYFTHEGHPGVSVFRRRRTTEEGQRGFRLSALGILLAPSVRPRAWRHVAPLRHVINAIYSPLEIHGRLEPQESDWGPARAFFEERRVQHDDLGGAGDWNGWSQELDGPDSDWCPSNPTPHLPHLLRILGPSALTVYKHVLGRRRILIYTLPPVEAACILCQVAADICYESQLDPSLYSTSGEDDTSSRYRTKLEGKSKQGINVLGMVTLSDLNKMDAEGRTGKGWIACTTDAIFLDKPSYYDIVVDLTTSTPNLNSRPTLYLSKPVQSPGSSRGPTHRLSLVRFTWSDIKLWNELERILSLTGADACAEHCCRPPTDTNSSRAGKAYGSSWTDAMRLYEDACIVCAGLWMGAWRGNSRASYSTQGGSMANWGSVRLEGDDDLSLGSSAFVRAVGNGIEGRPQAGAGAGASAASVNTKGMRRASNMSAHSRAQSSSQARNQSSAQLNHRRQGSTGSMLSLGFGARVGSASTPALGGGSGNGNAKTAEFDIIDPEELQERQERQILTTLSLLQTFHANTCFQLSRLAALLPVPRDPRARAYAPPDVGKMTVALGAKDVASFELGPLSALDARYVEWLAEEYGGGVRVVVKRSWRDVFGAVFGFG</sequence>
<dbReference type="OMA" id="GLWMGAW"/>
<dbReference type="EMBL" id="JH711583">
    <property type="protein sequence ID" value="EIW77717.1"/>
    <property type="molecule type" value="Genomic_DNA"/>
</dbReference>